<dbReference type="Proteomes" id="UP000483820">
    <property type="component" value="Chromosome X"/>
</dbReference>
<feature type="compositionally biased region" description="Polar residues" evidence="1">
    <location>
        <begin position="14"/>
        <end position="34"/>
    </location>
</feature>
<accession>A0A6A5G3Z5</accession>
<evidence type="ECO:0000313" key="3">
    <source>
        <dbReference type="Proteomes" id="UP000483820"/>
    </source>
</evidence>
<evidence type="ECO:0000313" key="2">
    <source>
        <dbReference type="EMBL" id="KAF1749435.1"/>
    </source>
</evidence>
<dbReference type="CTD" id="78777970"/>
<feature type="region of interest" description="Disordered" evidence="1">
    <location>
        <begin position="1"/>
        <end position="39"/>
    </location>
</feature>
<sequence>MVRNRANVAVKRQGVNSTSQSVPKINKVRQSQLPPKTDEVENLKKELKKLEEDRCKMGQHLAKEDRRLKRETFRYERDADHHEEQLQITYFPFFPTTLYTHA</sequence>
<protein>
    <submittedName>
        <fullName evidence="2">Uncharacterized protein</fullName>
    </submittedName>
</protein>
<evidence type="ECO:0000256" key="1">
    <source>
        <dbReference type="SAM" id="MobiDB-lite"/>
    </source>
</evidence>
<dbReference type="KEGG" id="crq:GCK72_025903"/>
<proteinExistence type="predicted"/>
<dbReference type="AlphaFoldDB" id="A0A6A5G3Z5"/>
<reference evidence="2 3" key="1">
    <citation type="submission" date="2019-12" db="EMBL/GenBank/DDBJ databases">
        <title>Chromosome-level assembly of the Caenorhabditis remanei genome.</title>
        <authorList>
            <person name="Teterina A.A."/>
            <person name="Willis J.H."/>
            <person name="Phillips P.C."/>
        </authorList>
    </citation>
    <scope>NUCLEOTIDE SEQUENCE [LARGE SCALE GENOMIC DNA]</scope>
    <source>
        <strain evidence="2 3">PX506</strain>
        <tissue evidence="2">Whole organism</tissue>
    </source>
</reference>
<dbReference type="EMBL" id="WUAV01000006">
    <property type="protein sequence ID" value="KAF1749435.1"/>
    <property type="molecule type" value="Genomic_DNA"/>
</dbReference>
<dbReference type="GeneID" id="78777970"/>
<name>A0A6A5G3Z5_CAERE</name>
<organism evidence="2 3">
    <name type="scientific">Caenorhabditis remanei</name>
    <name type="common">Caenorhabditis vulgaris</name>
    <dbReference type="NCBI Taxonomy" id="31234"/>
    <lineage>
        <taxon>Eukaryota</taxon>
        <taxon>Metazoa</taxon>
        <taxon>Ecdysozoa</taxon>
        <taxon>Nematoda</taxon>
        <taxon>Chromadorea</taxon>
        <taxon>Rhabditida</taxon>
        <taxon>Rhabditina</taxon>
        <taxon>Rhabditomorpha</taxon>
        <taxon>Rhabditoidea</taxon>
        <taxon>Rhabditidae</taxon>
        <taxon>Peloderinae</taxon>
        <taxon>Caenorhabditis</taxon>
    </lineage>
</organism>
<gene>
    <name evidence="2" type="ORF">GCK72_025903</name>
</gene>
<comment type="caution">
    <text evidence="2">The sequence shown here is derived from an EMBL/GenBank/DDBJ whole genome shotgun (WGS) entry which is preliminary data.</text>
</comment>
<dbReference type="RefSeq" id="XP_053580110.1">
    <property type="nucleotide sequence ID" value="XM_053736544.1"/>
</dbReference>